<reference evidence="8 9" key="1">
    <citation type="submission" date="2024-08" db="EMBL/GenBank/DDBJ databases">
        <title>Clostridium lapicellarii sp. nov., and Clostridium renhuaiense sp. nov., two species isolated from the mud in a fermentation cellar used for producing sauce-flavour Chinese liquors.</title>
        <authorList>
            <person name="Yang F."/>
            <person name="Wang H."/>
            <person name="Chen L.Q."/>
            <person name="Zhou N."/>
            <person name="Lu J.J."/>
            <person name="Pu X.X."/>
            <person name="Wan B."/>
            <person name="Wang L."/>
            <person name="Liu S.J."/>
        </authorList>
    </citation>
    <scope>NUCLEOTIDE SEQUENCE [LARGE SCALE GENOMIC DNA]</scope>
    <source>
        <strain evidence="8 9">MT-113</strain>
    </source>
</reference>
<comment type="similarity">
    <text evidence="7">Belongs to the class I-like SAM-binding methyltransferase superfamily. TrmB family.</text>
</comment>
<dbReference type="EMBL" id="JBGFFE010000010">
    <property type="protein sequence ID" value="MEY8763649.1"/>
    <property type="molecule type" value="Genomic_DNA"/>
</dbReference>
<proteinExistence type="inferred from homology"/>
<organism evidence="8 9">
    <name type="scientific">Clostridium lapidicellarium</name>
    <dbReference type="NCBI Taxonomy" id="3240931"/>
    <lineage>
        <taxon>Bacteria</taxon>
        <taxon>Bacillati</taxon>
        <taxon>Bacillota</taxon>
        <taxon>Clostridia</taxon>
        <taxon>Eubacteriales</taxon>
        <taxon>Clostridiaceae</taxon>
        <taxon>Clostridium</taxon>
    </lineage>
</organism>
<accession>A0ABV4DWM2</accession>
<name>A0ABV4DWM2_9CLOT</name>
<keyword evidence="4 7" id="KW-0808">Transferase</keyword>
<dbReference type="InterPro" id="IPR029063">
    <property type="entry name" value="SAM-dependent_MTases_sf"/>
</dbReference>
<feature type="binding site" evidence="7">
    <location>
        <position position="68"/>
    </location>
    <ligand>
        <name>S-adenosyl-L-methionine</name>
        <dbReference type="ChEBI" id="CHEBI:59789"/>
    </ligand>
</feature>
<comment type="catalytic activity">
    <reaction evidence="1 7">
        <text>guanosine(46) in tRNA + S-adenosyl-L-methionine = N(7)-methylguanosine(46) in tRNA + S-adenosyl-L-homocysteine</text>
        <dbReference type="Rhea" id="RHEA:42708"/>
        <dbReference type="Rhea" id="RHEA-COMP:10188"/>
        <dbReference type="Rhea" id="RHEA-COMP:10189"/>
        <dbReference type="ChEBI" id="CHEBI:57856"/>
        <dbReference type="ChEBI" id="CHEBI:59789"/>
        <dbReference type="ChEBI" id="CHEBI:74269"/>
        <dbReference type="ChEBI" id="CHEBI:74480"/>
        <dbReference type="EC" id="2.1.1.33"/>
    </reaction>
</comment>
<feature type="binding site" evidence="7">
    <location>
        <position position="43"/>
    </location>
    <ligand>
        <name>S-adenosyl-L-methionine</name>
        <dbReference type="ChEBI" id="CHEBI:59789"/>
    </ligand>
</feature>
<evidence type="ECO:0000313" key="8">
    <source>
        <dbReference type="EMBL" id="MEY8763649.1"/>
    </source>
</evidence>
<keyword evidence="3 7" id="KW-0489">Methyltransferase</keyword>
<evidence type="ECO:0000256" key="4">
    <source>
        <dbReference type="ARBA" id="ARBA00022679"/>
    </source>
</evidence>
<dbReference type="NCBIfam" id="TIGR00091">
    <property type="entry name" value="tRNA (guanosine(46)-N7)-methyltransferase TrmB"/>
    <property type="match status" value="1"/>
</dbReference>
<keyword evidence="6 7" id="KW-0819">tRNA processing</keyword>
<comment type="caution">
    <text evidence="7">Lacks conserved residue(s) required for the propagation of feature annotation.</text>
</comment>
<dbReference type="SUPFAM" id="SSF53335">
    <property type="entry name" value="S-adenosyl-L-methionine-dependent methyltransferases"/>
    <property type="match status" value="1"/>
</dbReference>
<dbReference type="GO" id="GO:0008176">
    <property type="term" value="F:tRNA (guanine(46)-N7)-methyltransferase activity"/>
    <property type="evidence" value="ECO:0007669"/>
    <property type="project" value="UniProtKB-EC"/>
</dbReference>
<dbReference type="InterPro" id="IPR003358">
    <property type="entry name" value="tRNA_(Gua-N-7)_MeTrfase_Trmb"/>
</dbReference>
<sequence length="211" mass="25397">MRLRKKWWARPELEASPIVITEPQKYRGKWKNEFGNNNKIYLELGCGRGKFLCTHAADNIDINYIGIDLKDEVLVYALRKVKENEMENVRIIPMNIMKIEEIFDNGEIDRIYINFCNPWPKRRQKKRRLTHTVFLNKYRNFLKTGSLIWFKTDDIDLFKESQDYFAESGYKIEYLTYDLHNSDFHENIMTEYEEKFVGLGIKIMFLMARLE</sequence>
<feature type="binding site" evidence="7">
    <location>
        <position position="95"/>
    </location>
    <ligand>
        <name>S-adenosyl-L-methionine</name>
        <dbReference type="ChEBI" id="CHEBI:59789"/>
    </ligand>
</feature>
<comment type="function">
    <text evidence="2 7">Catalyzes the formation of N(7)-methylguanine at position 46 (m7G46) in tRNA.</text>
</comment>
<evidence type="ECO:0000256" key="5">
    <source>
        <dbReference type="ARBA" id="ARBA00022691"/>
    </source>
</evidence>
<dbReference type="RefSeq" id="WP_294180869.1">
    <property type="nucleotide sequence ID" value="NZ_JBGFFE010000010.1"/>
</dbReference>
<dbReference type="Gene3D" id="3.40.50.150">
    <property type="entry name" value="Vaccinia Virus protein VP39"/>
    <property type="match status" value="1"/>
</dbReference>
<feature type="binding site" evidence="7">
    <location>
        <begin position="190"/>
        <end position="193"/>
    </location>
    <ligand>
        <name>substrate</name>
    </ligand>
</feature>
<dbReference type="PROSITE" id="PS51625">
    <property type="entry name" value="SAM_MT_TRMB"/>
    <property type="match status" value="1"/>
</dbReference>
<dbReference type="CDD" id="cd02440">
    <property type="entry name" value="AdoMet_MTases"/>
    <property type="match status" value="1"/>
</dbReference>
<comment type="pathway">
    <text evidence="7">tRNA modification; N(7)-methylguanine-tRNA biosynthesis.</text>
</comment>
<dbReference type="NCBIfam" id="NF001080">
    <property type="entry name" value="PRK00121.2-2"/>
    <property type="match status" value="1"/>
</dbReference>
<keyword evidence="9" id="KW-1185">Reference proteome</keyword>
<evidence type="ECO:0000256" key="1">
    <source>
        <dbReference type="ARBA" id="ARBA00000142"/>
    </source>
</evidence>
<dbReference type="PANTHER" id="PTHR23417:SF14">
    <property type="entry name" value="PENTACOTRIPEPTIDE-REPEAT REGION OF PRORP DOMAIN-CONTAINING PROTEIN"/>
    <property type="match status" value="1"/>
</dbReference>
<evidence type="ECO:0000256" key="6">
    <source>
        <dbReference type="ARBA" id="ARBA00022694"/>
    </source>
</evidence>
<dbReference type="HAMAP" id="MF_01057">
    <property type="entry name" value="tRNA_methyltr_TrmB"/>
    <property type="match status" value="1"/>
</dbReference>
<evidence type="ECO:0000256" key="7">
    <source>
        <dbReference type="HAMAP-Rule" id="MF_01057"/>
    </source>
</evidence>
<comment type="caution">
    <text evidence="8">The sequence shown here is derived from an EMBL/GenBank/DDBJ whole genome shotgun (WGS) entry which is preliminary data.</text>
</comment>
<feature type="binding site" evidence="7">
    <location>
        <position position="153"/>
    </location>
    <ligand>
        <name>substrate</name>
    </ligand>
</feature>
<keyword evidence="5 7" id="KW-0949">S-adenosyl-L-methionine</keyword>
<dbReference type="InterPro" id="IPR055361">
    <property type="entry name" value="tRNA_methyltr_TrmB_bact"/>
</dbReference>
<feature type="binding site" evidence="7">
    <location>
        <position position="121"/>
    </location>
    <ligand>
        <name>substrate</name>
    </ligand>
</feature>
<evidence type="ECO:0000313" key="9">
    <source>
        <dbReference type="Proteomes" id="UP001565220"/>
    </source>
</evidence>
<dbReference type="EC" id="2.1.1.33" evidence="7"/>
<dbReference type="Proteomes" id="UP001565220">
    <property type="component" value="Unassembled WGS sequence"/>
</dbReference>
<protein>
    <recommendedName>
        <fullName evidence="7">tRNA (guanine-N(7)-)-methyltransferase</fullName>
        <ecNumber evidence="7">2.1.1.33</ecNumber>
    </recommendedName>
    <alternativeName>
        <fullName evidence="7">tRNA (guanine(46)-N(7))-methyltransferase</fullName>
    </alternativeName>
    <alternativeName>
        <fullName evidence="7">tRNA(m7G46)-methyltransferase</fullName>
    </alternativeName>
</protein>
<evidence type="ECO:0000256" key="3">
    <source>
        <dbReference type="ARBA" id="ARBA00022603"/>
    </source>
</evidence>
<gene>
    <name evidence="7 8" type="primary">trmB</name>
    <name evidence="8" type="ORF">AB8S09_08345</name>
</gene>
<dbReference type="PANTHER" id="PTHR23417">
    <property type="entry name" value="3-DEOXY-D-MANNO-OCTULOSONIC-ACID TRANSFERASE/TRNA GUANINE-N 7 - -METHYLTRANSFERASE"/>
    <property type="match status" value="1"/>
</dbReference>
<feature type="binding site" evidence="7">
    <location>
        <position position="117"/>
    </location>
    <ligand>
        <name>S-adenosyl-L-methionine</name>
        <dbReference type="ChEBI" id="CHEBI:59789"/>
    </ligand>
</feature>
<evidence type="ECO:0000256" key="2">
    <source>
        <dbReference type="ARBA" id="ARBA00003015"/>
    </source>
</evidence>
<dbReference type="Pfam" id="PF02390">
    <property type="entry name" value="Methyltransf_4"/>
    <property type="match status" value="1"/>
</dbReference>